<comment type="similarity">
    <text evidence="2">Belongs to the CD36 family.</text>
</comment>
<dbReference type="PRINTS" id="PR01609">
    <property type="entry name" value="CD36FAMILY"/>
</dbReference>
<keyword evidence="7" id="KW-0325">Glycoprotein</keyword>
<sequence length="400" mass="45468">MEKKKKKATQRRRACVLYGSSAFISIAVFVLFWCTNVFRDAILSNLEIRNGTESFVRWQRPPVGLNVKVYVFNYTNVREFENGEADKLRVEQVGPYVYRETLSRVNVKENCVDGDRITMHTGAGDLRKLGLIQRINGLENHRVWGDETCDRIYGTDGSMFPPHWIEPPDNSTLYIYAKNVCRRLPFRYERRAYSNGIPTLRYKLPSNVFTSTPNKDSCFCSKESYDSASRRCPPAGTFNISACKLDTPLLVSFPHFYSGEDSLFRKVDGLTPRPEHHECYIDLHPRLAVTVDIKIRLQLNLEVRKAIGMPFSGNLDDGLILPLIWLDTGIDDLPESIQLIFHRSHYLVNAIEAGFQWCSLVSAILSLGALILCLKKRDPPIPASFASPPLGICCHATRTE</sequence>
<dbReference type="EMBL" id="CAXAJV020001301">
    <property type="protein sequence ID" value="CAL7952546.1"/>
    <property type="molecule type" value="Genomic_DNA"/>
</dbReference>
<evidence type="ECO:0000256" key="6">
    <source>
        <dbReference type="ARBA" id="ARBA00023136"/>
    </source>
</evidence>
<keyword evidence="10" id="KW-1185">Reference proteome</keyword>
<evidence type="ECO:0000256" key="4">
    <source>
        <dbReference type="ARBA" id="ARBA00022692"/>
    </source>
</evidence>
<accession>A0ABP1PKD0</accession>
<evidence type="ECO:0000256" key="2">
    <source>
        <dbReference type="ARBA" id="ARBA00010532"/>
    </source>
</evidence>
<evidence type="ECO:0008006" key="11">
    <source>
        <dbReference type="Google" id="ProtNLM"/>
    </source>
</evidence>
<dbReference type="Proteomes" id="UP001642520">
    <property type="component" value="Unassembled WGS sequence"/>
</dbReference>
<gene>
    <name evidence="9" type="ORF">XYLVIOL_LOCUS11124</name>
</gene>
<evidence type="ECO:0000256" key="5">
    <source>
        <dbReference type="ARBA" id="ARBA00022989"/>
    </source>
</evidence>
<evidence type="ECO:0000256" key="7">
    <source>
        <dbReference type="ARBA" id="ARBA00023180"/>
    </source>
</evidence>
<name>A0ABP1PKD0_XYLVO</name>
<keyword evidence="4 8" id="KW-0812">Transmembrane</keyword>
<dbReference type="PANTHER" id="PTHR11923">
    <property type="entry name" value="SCAVENGER RECEPTOR CLASS B TYPE-1 SR-B1"/>
    <property type="match status" value="1"/>
</dbReference>
<organism evidence="9 10">
    <name type="scientific">Xylocopa violacea</name>
    <name type="common">Violet carpenter bee</name>
    <name type="synonym">Apis violacea</name>
    <dbReference type="NCBI Taxonomy" id="135666"/>
    <lineage>
        <taxon>Eukaryota</taxon>
        <taxon>Metazoa</taxon>
        <taxon>Ecdysozoa</taxon>
        <taxon>Arthropoda</taxon>
        <taxon>Hexapoda</taxon>
        <taxon>Insecta</taxon>
        <taxon>Pterygota</taxon>
        <taxon>Neoptera</taxon>
        <taxon>Endopterygota</taxon>
        <taxon>Hymenoptera</taxon>
        <taxon>Apocrita</taxon>
        <taxon>Aculeata</taxon>
        <taxon>Apoidea</taxon>
        <taxon>Anthophila</taxon>
        <taxon>Apidae</taxon>
        <taxon>Xylocopa</taxon>
        <taxon>Xylocopa</taxon>
    </lineage>
</organism>
<evidence type="ECO:0000313" key="9">
    <source>
        <dbReference type="EMBL" id="CAL7952546.1"/>
    </source>
</evidence>
<evidence type="ECO:0000313" key="10">
    <source>
        <dbReference type="Proteomes" id="UP001642520"/>
    </source>
</evidence>
<evidence type="ECO:0000256" key="1">
    <source>
        <dbReference type="ARBA" id="ARBA00004236"/>
    </source>
</evidence>
<comment type="caution">
    <text evidence="9">The sequence shown here is derived from an EMBL/GenBank/DDBJ whole genome shotgun (WGS) entry which is preliminary data.</text>
</comment>
<reference evidence="9 10" key="1">
    <citation type="submission" date="2024-08" db="EMBL/GenBank/DDBJ databases">
        <authorList>
            <person name="Will J Nash"/>
            <person name="Angela Man"/>
            <person name="Seanna McTaggart"/>
            <person name="Kendall Baker"/>
            <person name="Tom Barker"/>
            <person name="Leah Catchpole"/>
            <person name="Alex Durrant"/>
            <person name="Karim Gharbi"/>
            <person name="Naomi Irish"/>
            <person name="Gemy Kaithakottil"/>
            <person name="Debby Ku"/>
            <person name="Aaliyah Providence"/>
            <person name="Felix Shaw"/>
            <person name="David Swarbreck"/>
            <person name="Chris Watkins"/>
            <person name="Ann M. McCartney"/>
            <person name="Giulio Formenti"/>
            <person name="Alice Mouton"/>
            <person name="Noel Vella"/>
            <person name="Bjorn M von Reumont"/>
            <person name="Adriana Vella"/>
            <person name="Wilfried Haerty"/>
        </authorList>
    </citation>
    <scope>NUCLEOTIDE SEQUENCE [LARGE SCALE GENOMIC DNA]</scope>
</reference>
<keyword evidence="5 8" id="KW-1133">Transmembrane helix</keyword>
<protein>
    <recommendedName>
        <fullName evidence="11">Scavenger receptor class B member 1</fullName>
    </recommendedName>
</protein>
<evidence type="ECO:0000256" key="3">
    <source>
        <dbReference type="ARBA" id="ARBA00022475"/>
    </source>
</evidence>
<proteinExistence type="inferred from homology"/>
<comment type="subcellular location">
    <subcellularLocation>
        <location evidence="1">Cell membrane</location>
    </subcellularLocation>
</comment>
<dbReference type="PANTHER" id="PTHR11923:SF50">
    <property type="entry name" value="GH19047P"/>
    <property type="match status" value="1"/>
</dbReference>
<evidence type="ECO:0000256" key="8">
    <source>
        <dbReference type="SAM" id="Phobius"/>
    </source>
</evidence>
<keyword evidence="6 8" id="KW-0472">Membrane</keyword>
<feature type="transmembrane region" description="Helical" evidence="8">
    <location>
        <begin position="15"/>
        <end position="33"/>
    </location>
</feature>
<dbReference type="Pfam" id="PF01130">
    <property type="entry name" value="CD36"/>
    <property type="match status" value="2"/>
</dbReference>
<dbReference type="InterPro" id="IPR002159">
    <property type="entry name" value="CD36_fam"/>
</dbReference>
<keyword evidence="3" id="KW-1003">Cell membrane</keyword>